<dbReference type="AlphaFoldDB" id="A0A225UIZ2"/>
<dbReference type="STRING" id="4795.A0A225UIZ2"/>
<keyword evidence="3" id="KW-0548">Nucleotidyltransferase</keyword>
<dbReference type="InterPro" id="IPR001584">
    <property type="entry name" value="Integrase_cat-core"/>
</dbReference>
<dbReference type="SUPFAM" id="SSF53098">
    <property type="entry name" value="Ribonuclease H-like"/>
    <property type="match status" value="1"/>
</dbReference>
<feature type="domain" description="Chromo" evidence="1">
    <location>
        <begin position="226"/>
        <end position="288"/>
    </location>
</feature>
<dbReference type="OrthoDB" id="121144at2759"/>
<dbReference type="PANTHER" id="PTHR37984:SF5">
    <property type="entry name" value="PROTEIN NYNRIN-LIKE"/>
    <property type="match status" value="1"/>
</dbReference>
<name>A0A225UIZ2_9STRA</name>
<reference evidence="4" key="1">
    <citation type="submission" date="2017-03" db="EMBL/GenBank/DDBJ databases">
        <title>Phytopthora megakarya and P. palmivora, two closely related causual agents of cacao black pod achieved similar genome size and gene model numbers by different mechanisms.</title>
        <authorList>
            <person name="Ali S."/>
            <person name="Shao J."/>
            <person name="Larry D.J."/>
            <person name="Kronmiller B."/>
            <person name="Shen D."/>
            <person name="Strem M.D."/>
            <person name="Melnick R.L."/>
            <person name="Guiltinan M.J."/>
            <person name="Tyler B.M."/>
            <person name="Meinhardt L.W."/>
            <person name="Bailey B.A."/>
        </authorList>
    </citation>
    <scope>NUCLEOTIDE SEQUENCE [LARGE SCALE GENOMIC DNA]</scope>
    <source>
        <strain evidence="4">zdho120</strain>
    </source>
</reference>
<dbReference type="EMBL" id="NBNE01016826">
    <property type="protein sequence ID" value="OWY93032.1"/>
    <property type="molecule type" value="Genomic_DNA"/>
</dbReference>
<dbReference type="Proteomes" id="UP000198211">
    <property type="component" value="Unassembled WGS sequence"/>
</dbReference>
<dbReference type="InterPro" id="IPR000953">
    <property type="entry name" value="Chromo/chromo_shadow_dom"/>
</dbReference>
<dbReference type="GO" id="GO:0003964">
    <property type="term" value="F:RNA-directed DNA polymerase activity"/>
    <property type="evidence" value="ECO:0007669"/>
    <property type="project" value="UniProtKB-KW"/>
</dbReference>
<dbReference type="PROSITE" id="PS50013">
    <property type="entry name" value="CHROMO_2"/>
    <property type="match status" value="1"/>
</dbReference>
<dbReference type="PANTHER" id="PTHR37984">
    <property type="entry name" value="PROTEIN CBG26694"/>
    <property type="match status" value="1"/>
</dbReference>
<keyword evidence="3" id="KW-0808">Transferase</keyword>
<protein>
    <submittedName>
        <fullName evidence="3">Reverse transcriptase</fullName>
    </submittedName>
</protein>
<accession>A0A225UIZ2</accession>
<dbReference type="SMART" id="SM00298">
    <property type="entry name" value="CHROMO"/>
    <property type="match status" value="1"/>
</dbReference>
<proteinExistence type="predicted"/>
<comment type="caution">
    <text evidence="3">The sequence shown here is derived from an EMBL/GenBank/DDBJ whole genome shotgun (WGS) entry which is preliminary data.</text>
</comment>
<dbReference type="InterPro" id="IPR012337">
    <property type="entry name" value="RNaseH-like_sf"/>
</dbReference>
<evidence type="ECO:0000313" key="3">
    <source>
        <dbReference type="EMBL" id="OWY93032.1"/>
    </source>
</evidence>
<keyword evidence="4" id="KW-1185">Reference proteome</keyword>
<gene>
    <name evidence="3" type="ORF">PHMEG_00037717</name>
</gene>
<dbReference type="InterPro" id="IPR016197">
    <property type="entry name" value="Chromo-like_dom_sf"/>
</dbReference>
<dbReference type="Gene3D" id="3.30.420.10">
    <property type="entry name" value="Ribonuclease H-like superfamily/Ribonuclease H"/>
    <property type="match status" value="1"/>
</dbReference>
<sequence>MSDFFKAFNKLMGQRQRATLAYRPQANGAAERMVQTITSTIKMYIADNDQRDWDEYAERLTYALNTAHDRTRDETPFFLVHGWDPRSTLEATLAIGNTSHRDVEARRWRMRIQRHYKTARAQALELIREAVDTRATRQNARATEHAIQRGSQVWLYLDRVKPGYARKLAHLWHGPFRVAELVSAYAVRLETNGTPYQLFPIVHVSKLKPLLPEDSWETHDADDDVYEVEQILDVREGRTTRYGRTRREFRVKWRGYRETSWVDELDLNCGGLLYDFLRKRTGRSRFEVMQSHEDASTES</sequence>
<evidence type="ECO:0000259" key="1">
    <source>
        <dbReference type="PROSITE" id="PS50013"/>
    </source>
</evidence>
<dbReference type="Gene3D" id="2.40.50.40">
    <property type="match status" value="1"/>
</dbReference>
<organism evidence="3 4">
    <name type="scientific">Phytophthora megakarya</name>
    <dbReference type="NCBI Taxonomy" id="4795"/>
    <lineage>
        <taxon>Eukaryota</taxon>
        <taxon>Sar</taxon>
        <taxon>Stramenopiles</taxon>
        <taxon>Oomycota</taxon>
        <taxon>Peronosporomycetes</taxon>
        <taxon>Peronosporales</taxon>
        <taxon>Peronosporaceae</taxon>
        <taxon>Phytophthora</taxon>
    </lineage>
</organism>
<keyword evidence="3" id="KW-0695">RNA-directed DNA polymerase</keyword>
<dbReference type="InterPro" id="IPR050951">
    <property type="entry name" value="Retrovirus_Pol_polyprotein"/>
</dbReference>
<feature type="domain" description="Integrase catalytic" evidence="2">
    <location>
        <begin position="1"/>
        <end position="84"/>
    </location>
</feature>
<dbReference type="GO" id="GO:0015074">
    <property type="term" value="P:DNA integration"/>
    <property type="evidence" value="ECO:0007669"/>
    <property type="project" value="InterPro"/>
</dbReference>
<dbReference type="CDD" id="cd00024">
    <property type="entry name" value="CD_CSD"/>
    <property type="match status" value="1"/>
</dbReference>
<dbReference type="SUPFAM" id="SSF54160">
    <property type="entry name" value="Chromo domain-like"/>
    <property type="match status" value="1"/>
</dbReference>
<dbReference type="InterPro" id="IPR036397">
    <property type="entry name" value="RNaseH_sf"/>
</dbReference>
<dbReference type="GO" id="GO:0003676">
    <property type="term" value="F:nucleic acid binding"/>
    <property type="evidence" value="ECO:0007669"/>
    <property type="project" value="InterPro"/>
</dbReference>
<evidence type="ECO:0000313" key="4">
    <source>
        <dbReference type="Proteomes" id="UP000198211"/>
    </source>
</evidence>
<evidence type="ECO:0000259" key="2">
    <source>
        <dbReference type="PROSITE" id="PS50994"/>
    </source>
</evidence>
<dbReference type="PROSITE" id="PS50994">
    <property type="entry name" value="INTEGRASE"/>
    <property type="match status" value="1"/>
</dbReference>